<feature type="compositionally biased region" description="Low complexity" evidence="1">
    <location>
        <begin position="54"/>
        <end position="68"/>
    </location>
</feature>
<dbReference type="RefSeq" id="WP_161071237.1">
    <property type="nucleotide sequence ID" value="NZ_CP086370.1"/>
</dbReference>
<keyword evidence="3" id="KW-1185">Reference proteome</keyword>
<proteinExistence type="predicted"/>
<gene>
    <name evidence="2" type="ORF">GTP77_05825</name>
</gene>
<feature type="region of interest" description="Disordered" evidence="1">
    <location>
        <begin position="50"/>
        <end position="107"/>
    </location>
</feature>
<feature type="compositionally biased region" description="Polar residues" evidence="1">
    <location>
        <begin position="72"/>
        <end position="81"/>
    </location>
</feature>
<sequence length="210" mass="22015">MAKNRTLLPGVAVSLLLHAVLIAMFIAPSRPEPQADARRMMVWLNLPAKPLTPVQPVKPAPAVAAVRQPKAETSTSPQQRSTRPEETVAAAQPQAQTQPQPQAPAQAEVQLPADPFAAAPAPAQGNFDVNAAMKSARKLATAKSTKGDPPVAQIYDKPLYGLPGDTPLGSSVARTARADCKNVAAGTGILALIIVPVMILTDKKDSGCKW</sequence>
<accession>A0A7X4KL70</accession>
<evidence type="ECO:0000256" key="1">
    <source>
        <dbReference type="SAM" id="MobiDB-lite"/>
    </source>
</evidence>
<protein>
    <submittedName>
        <fullName evidence="2">Uncharacterized protein</fullName>
    </submittedName>
</protein>
<evidence type="ECO:0000313" key="3">
    <source>
        <dbReference type="Proteomes" id="UP000450676"/>
    </source>
</evidence>
<dbReference type="Proteomes" id="UP000450676">
    <property type="component" value="Unassembled WGS sequence"/>
</dbReference>
<feature type="compositionally biased region" description="Low complexity" evidence="1">
    <location>
        <begin position="87"/>
        <end position="107"/>
    </location>
</feature>
<evidence type="ECO:0000313" key="2">
    <source>
        <dbReference type="EMBL" id="MYN06852.1"/>
    </source>
</evidence>
<dbReference type="AlphaFoldDB" id="A0A7X4KL70"/>
<reference evidence="2 3" key="1">
    <citation type="submission" date="2019-12" db="EMBL/GenBank/DDBJ databases">
        <title>Novel species isolated from a subtropical stream in China.</title>
        <authorList>
            <person name="Lu H."/>
        </authorList>
    </citation>
    <scope>NUCLEOTIDE SEQUENCE [LARGE SCALE GENOMIC DNA]</scope>
    <source>
        <strain evidence="2 3">FT127W</strain>
    </source>
</reference>
<name>A0A7X4KL70_9BURK</name>
<comment type="caution">
    <text evidence="2">The sequence shown here is derived from an EMBL/GenBank/DDBJ whole genome shotgun (WGS) entry which is preliminary data.</text>
</comment>
<organism evidence="2 3">
    <name type="scientific">Pseudoduganella aquatica</name>
    <dbReference type="NCBI Taxonomy" id="2660641"/>
    <lineage>
        <taxon>Bacteria</taxon>
        <taxon>Pseudomonadati</taxon>
        <taxon>Pseudomonadota</taxon>
        <taxon>Betaproteobacteria</taxon>
        <taxon>Burkholderiales</taxon>
        <taxon>Oxalobacteraceae</taxon>
        <taxon>Telluria group</taxon>
        <taxon>Pseudoduganella</taxon>
    </lineage>
</organism>
<dbReference type="EMBL" id="WWCU01000004">
    <property type="protein sequence ID" value="MYN06852.1"/>
    <property type="molecule type" value="Genomic_DNA"/>
</dbReference>